<dbReference type="AlphaFoldDB" id="A0A7K1SZV9"/>
<keyword evidence="6" id="KW-0862">Zinc</keyword>
<dbReference type="RefSeq" id="WP_157568498.1">
    <property type="nucleotide sequence ID" value="NZ_WPIK01000014.1"/>
</dbReference>
<evidence type="ECO:0000259" key="8">
    <source>
        <dbReference type="Pfam" id="PF01431"/>
    </source>
</evidence>
<evidence type="ECO:0000256" key="5">
    <source>
        <dbReference type="ARBA" id="ARBA00022801"/>
    </source>
</evidence>
<comment type="caution">
    <text evidence="10">The sequence shown here is derived from an EMBL/GenBank/DDBJ whole genome shotgun (WGS) entry which is preliminary data.</text>
</comment>
<name>A0A7K1SZV9_9SPHI</name>
<dbReference type="InterPro" id="IPR008753">
    <property type="entry name" value="Peptidase_M13_N"/>
</dbReference>
<gene>
    <name evidence="10" type="ORF">GO621_15065</name>
</gene>
<dbReference type="Proteomes" id="UP000462014">
    <property type="component" value="Unassembled WGS sequence"/>
</dbReference>
<keyword evidence="4" id="KW-0479">Metal-binding</keyword>
<dbReference type="GO" id="GO:0004222">
    <property type="term" value="F:metalloendopeptidase activity"/>
    <property type="evidence" value="ECO:0007669"/>
    <property type="project" value="InterPro"/>
</dbReference>
<dbReference type="GO" id="GO:0046872">
    <property type="term" value="F:metal ion binding"/>
    <property type="evidence" value="ECO:0007669"/>
    <property type="project" value="UniProtKB-KW"/>
</dbReference>
<evidence type="ECO:0000256" key="6">
    <source>
        <dbReference type="ARBA" id="ARBA00022833"/>
    </source>
</evidence>
<dbReference type="CDD" id="cd08662">
    <property type="entry name" value="M13"/>
    <property type="match status" value="1"/>
</dbReference>
<feature type="domain" description="Peptidase M13 N-terminal" evidence="9">
    <location>
        <begin position="40"/>
        <end position="418"/>
    </location>
</feature>
<dbReference type="GO" id="GO:0005886">
    <property type="term" value="C:plasma membrane"/>
    <property type="evidence" value="ECO:0007669"/>
    <property type="project" value="TreeGrafter"/>
</dbReference>
<reference evidence="10 11" key="1">
    <citation type="submission" date="2019-12" db="EMBL/GenBank/DDBJ databases">
        <title>Mucilaginibacter sp. HMF7410 genome sequencing and assembly.</title>
        <authorList>
            <person name="Kang H."/>
            <person name="Cha I."/>
            <person name="Kim H."/>
            <person name="Joh K."/>
        </authorList>
    </citation>
    <scope>NUCLEOTIDE SEQUENCE [LARGE SCALE GENOMIC DNA]</scope>
    <source>
        <strain evidence="10 11">HMF7410</strain>
    </source>
</reference>
<evidence type="ECO:0000256" key="7">
    <source>
        <dbReference type="ARBA" id="ARBA00023049"/>
    </source>
</evidence>
<comment type="similarity">
    <text evidence="2">Belongs to the peptidase M13 family.</text>
</comment>
<evidence type="ECO:0000256" key="3">
    <source>
        <dbReference type="ARBA" id="ARBA00022670"/>
    </source>
</evidence>
<dbReference type="Gene3D" id="3.40.390.10">
    <property type="entry name" value="Collagenase (Catalytic Domain)"/>
    <property type="match status" value="1"/>
</dbReference>
<dbReference type="InterPro" id="IPR042089">
    <property type="entry name" value="Peptidase_M13_dom_2"/>
</dbReference>
<dbReference type="InterPro" id="IPR024079">
    <property type="entry name" value="MetalloPept_cat_dom_sf"/>
</dbReference>
<evidence type="ECO:0000313" key="10">
    <source>
        <dbReference type="EMBL" id="MVN22846.1"/>
    </source>
</evidence>
<dbReference type="SUPFAM" id="SSF55486">
    <property type="entry name" value="Metalloproteases ('zincins'), catalytic domain"/>
    <property type="match status" value="1"/>
</dbReference>
<dbReference type="Gene3D" id="1.10.1380.10">
    <property type="entry name" value="Neutral endopeptidase , domain2"/>
    <property type="match status" value="1"/>
</dbReference>
<accession>A0A7K1SZV9</accession>
<keyword evidence="3" id="KW-0645">Protease</keyword>
<evidence type="ECO:0000256" key="1">
    <source>
        <dbReference type="ARBA" id="ARBA00001947"/>
    </source>
</evidence>
<dbReference type="PROSITE" id="PS51885">
    <property type="entry name" value="NEPRILYSIN"/>
    <property type="match status" value="1"/>
</dbReference>
<keyword evidence="5" id="KW-0378">Hydrolase</keyword>
<evidence type="ECO:0000259" key="9">
    <source>
        <dbReference type="Pfam" id="PF05649"/>
    </source>
</evidence>
<dbReference type="Pfam" id="PF05649">
    <property type="entry name" value="Peptidase_M13_N"/>
    <property type="match status" value="1"/>
</dbReference>
<dbReference type="PANTHER" id="PTHR11733">
    <property type="entry name" value="ZINC METALLOPROTEASE FAMILY M13 NEPRILYSIN-RELATED"/>
    <property type="match status" value="1"/>
</dbReference>
<protein>
    <submittedName>
        <fullName evidence="10">M13 family peptidase</fullName>
    </submittedName>
</protein>
<dbReference type="PRINTS" id="PR00786">
    <property type="entry name" value="NEPRILYSIN"/>
</dbReference>
<dbReference type="GO" id="GO:0016485">
    <property type="term" value="P:protein processing"/>
    <property type="evidence" value="ECO:0007669"/>
    <property type="project" value="TreeGrafter"/>
</dbReference>
<keyword evidence="7" id="KW-0482">Metalloprotease</keyword>
<dbReference type="InterPro" id="IPR018497">
    <property type="entry name" value="Peptidase_M13_C"/>
</dbReference>
<dbReference type="InterPro" id="IPR000718">
    <property type="entry name" value="Peptidase_M13"/>
</dbReference>
<evidence type="ECO:0000256" key="2">
    <source>
        <dbReference type="ARBA" id="ARBA00007357"/>
    </source>
</evidence>
<evidence type="ECO:0000313" key="11">
    <source>
        <dbReference type="Proteomes" id="UP000462014"/>
    </source>
</evidence>
<dbReference type="EMBL" id="WPIK01000014">
    <property type="protein sequence ID" value="MVN22846.1"/>
    <property type="molecule type" value="Genomic_DNA"/>
</dbReference>
<keyword evidence="11" id="KW-1185">Reference proteome</keyword>
<feature type="domain" description="Peptidase M13 C-terminal" evidence="8">
    <location>
        <begin position="470"/>
        <end position="668"/>
    </location>
</feature>
<dbReference type="PANTHER" id="PTHR11733:SF167">
    <property type="entry name" value="FI17812P1-RELATED"/>
    <property type="match status" value="1"/>
</dbReference>
<sequence length="674" mass="76955">MNKTGILCIAVLAFFASCKQKEQDQQSFLDPSARDTSVRPQDNFFMYANGTWFKKTVIPASESGWGSFYTLGDENQQKLKKLLENVSSKEHEKGSLEQKVGDLYASGMDTVAIEKAGAAPIQPMLAKLNAVKDYKQLIDFVTTDYRNGAGYLFDMGVYPDDKNSSKNMPNFYQSGTGLPEKDYYFRTDSASKKIREAYVSYIQKMLQLTGSDPASAQKQAGQILELETTIAKAHRSPVELRDPNKNYNKYTVKQLQMMMPDLGWPTILNNMELKTDTVLMSQPGYYQALDKLIKSQPLDVWKEKIRFAIADHYGRYLSSPFRDARFDFYGKVLSGSKKQQPRWKIVSRQVDNGLGELLGQLFVKDYFKPKDKERMQELVNNLQTVYRSRIEKLDWMSPATKEKALAKLTAFTKKIGYPDHWKKYDDVTIDRNNFFASAVSTEKHAYKEAIDKLGKPVDRTIWGMTPPTVNAYYNPGFNEIVFPAGILQPPFFFPDADDAVNYGSIGAVIGHEMTHGFDDQGRQYDNVGNLKDWWTKEDAAKFSKKVQVMINEYNGYTVLNNLHVNGQLTQGENLADIGGLAIAYQAFKRTKQGQDTVKIDGLTPDQRFFLAFAQVWRLKDRDEMMRTRITTDPHSPEMYRTNGPLSNMPAFYKAFNVKPGDKMYRPDSLRVKVW</sequence>
<dbReference type="Pfam" id="PF01431">
    <property type="entry name" value="Peptidase_M13"/>
    <property type="match status" value="1"/>
</dbReference>
<evidence type="ECO:0000256" key="4">
    <source>
        <dbReference type="ARBA" id="ARBA00022723"/>
    </source>
</evidence>
<organism evidence="10 11">
    <name type="scientific">Mucilaginibacter arboris</name>
    <dbReference type="NCBI Taxonomy" id="2682090"/>
    <lineage>
        <taxon>Bacteria</taxon>
        <taxon>Pseudomonadati</taxon>
        <taxon>Bacteroidota</taxon>
        <taxon>Sphingobacteriia</taxon>
        <taxon>Sphingobacteriales</taxon>
        <taxon>Sphingobacteriaceae</taxon>
        <taxon>Mucilaginibacter</taxon>
    </lineage>
</organism>
<comment type="cofactor">
    <cofactor evidence="1">
        <name>Zn(2+)</name>
        <dbReference type="ChEBI" id="CHEBI:29105"/>
    </cofactor>
</comment>
<dbReference type="PROSITE" id="PS51257">
    <property type="entry name" value="PROKAR_LIPOPROTEIN"/>
    <property type="match status" value="1"/>
</dbReference>
<proteinExistence type="inferred from homology"/>